<evidence type="ECO:0000313" key="1">
    <source>
        <dbReference type="EMBL" id="KJL44532.1"/>
    </source>
</evidence>
<name>A0A0M2HD98_9MICO</name>
<sequence>MIAMLPCADIDRTAEFWTALGLTVTYRQLRPNPYLALEHGGFALHYYGIDDLDPAANHSTCGILVDDTEPLHALLKDGLTKLYGRTPLNGLPRITRPRRRANNGGLSGFSIVDLDGNWIRASPRPTRTEESPRSVDDRVEWVSEGGGPLARAVENAVVMADSHGVEAQAERLLAGALVRHSEASIDERATAWAYLTELRLRLGDRHGAENAAAEVTRLAGLPDHPPKVTSGVAEALRSVAELGL</sequence>
<dbReference type="AlphaFoldDB" id="A0A0M2HD98"/>
<keyword evidence="2" id="KW-1185">Reference proteome</keyword>
<protein>
    <submittedName>
        <fullName evidence="1">Bleomycin resistance protein</fullName>
    </submittedName>
</protein>
<reference evidence="1 2" key="1">
    <citation type="submission" date="2015-02" db="EMBL/GenBank/DDBJ databases">
        <title>Draft genome sequences of ten Microbacterium spp. with emphasis on heavy metal contaminated environments.</title>
        <authorList>
            <person name="Corretto E."/>
        </authorList>
    </citation>
    <scope>NUCLEOTIDE SEQUENCE [LARGE SCALE GENOMIC DNA]</scope>
    <source>
        <strain evidence="1 2">DSM 12510</strain>
    </source>
</reference>
<accession>A0A0M2HD98</accession>
<dbReference type="Proteomes" id="UP000033956">
    <property type="component" value="Unassembled WGS sequence"/>
</dbReference>
<dbReference type="RefSeq" id="WP_211088159.1">
    <property type="nucleotide sequence ID" value="NZ_BAAAUP010000002.1"/>
</dbReference>
<dbReference type="PATRIC" id="fig|92835.4.peg.541"/>
<dbReference type="Gene3D" id="3.10.180.10">
    <property type="entry name" value="2,3-Dihydroxybiphenyl 1,2-Dioxygenase, domain 1"/>
    <property type="match status" value="1"/>
</dbReference>
<proteinExistence type="predicted"/>
<dbReference type="STRING" id="92835.RS81_00526"/>
<dbReference type="SUPFAM" id="SSF54593">
    <property type="entry name" value="Glyoxalase/Bleomycin resistance protein/Dihydroxybiphenyl dioxygenase"/>
    <property type="match status" value="1"/>
</dbReference>
<dbReference type="EMBL" id="JYIZ01000031">
    <property type="protein sequence ID" value="KJL44532.1"/>
    <property type="molecule type" value="Genomic_DNA"/>
</dbReference>
<evidence type="ECO:0000313" key="2">
    <source>
        <dbReference type="Proteomes" id="UP000033956"/>
    </source>
</evidence>
<organism evidence="1 2">
    <name type="scientific">Microbacterium terrae</name>
    <dbReference type="NCBI Taxonomy" id="69369"/>
    <lineage>
        <taxon>Bacteria</taxon>
        <taxon>Bacillati</taxon>
        <taxon>Actinomycetota</taxon>
        <taxon>Actinomycetes</taxon>
        <taxon>Micrococcales</taxon>
        <taxon>Microbacteriaceae</taxon>
        <taxon>Microbacterium</taxon>
    </lineage>
</organism>
<gene>
    <name evidence="1" type="primary">ble_1</name>
    <name evidence="1" type="ORF">RS81_00526</name>
</gene>
<dbReference type="InterPro" id="IPR029068">
    <property type="entry name" value="Glyas_Bleomycin-R_OHBP_Dase"/>
</dbReference>
<comment type="caution">
    <text evidence="1">The sequence shown here is derived from an EMBL/GenBank/DDBJ whole genome shotgun (WGS) entry which is preliminary data.</text>
</comment>